<evidence type="ECO:0000313" key="4">
    <source>
        <dbReference type="Proteomes" id="UP001163046"/>
    </source>
</evidence>
<dbReference type="Proteomes" id="UP001163046">
    <property type="component" value="Unassembled WGS sequence"/>
</dbReference>
<dbReference type="EMBL" id="MU826369">
    <property type="protein sequence ID" value="KAJ7378137.1"/>
    <property type="molecule type" value="Genomic_DNA"/>
</dbReference>
<dbReference type="PANTHER" id="PTHR16161">
    <property type="entry name" value="TRANSCRIPTIONAL PROTEIN SWT1"/>
    <property type="match status" value="1"/>
</dbReference>
<feature type="region of interest" description="Disordered" evidence="1">
    <location>
        <begin position="489"/>
        <end position="527"/>
    </location>
</feature>
<dbReference type="CDD" id="cd18727">
    <property type="entry name" value="PIN_Swt1-like"/>
    <property type="match status" value="1"/>
</dbReference>
<feature type="domain" description="PIN" evidence="2">
    <location>
        <begin position="143"/>
        <end position="275"/>
    </location>
</feature>
<keyword evidence="4" id="KW-1185">Reference proteome</keyword>
<dbReference type="InterPro" id="IPR029060">
    <property type="entry name" value="PIN-like_dom_sf"/>
</dbReference>
<dbReference type="OrthoDB" id="548295at2759"/>
<gene>
    <name evidence="3" type="primary">SWT1_3</name>
    <name evidence="3" type="ORF">OS493_024802</name>
</gene>
<dbReference type="AlphaFoldDB" id="A0A9W9ZAL3"/>
<dbReference type="GO" id="GO:0005634">
    <property type="term" value="C:nucleus"/>
    <property type="evidence" value="ECO:0007669"/>
    <property type="project" value="TreeGrafter"/>
</dbReference>
<feature type="compositionally biased region" description="Polar residues" evidence="1">
    <location>
        <begin position="54"/>
        <end position="66"/>
    </location>
</feature>
<feature type="region of interest" description="Disordered" evidence="1">
    <location>
        <begin position="46"/>
        <end position="66"/>
    </location>
</feature>
<evidence type="ECO:0000259" key="2">
    <source>
        <dbReference type="SMART" id="SM00670"/>
    </source>
</evidence>
<accession>A0A9W9ZAL3</accession>
<sequence>MHGLILLIRRTHPVNKEAASVHVHLAVHAGSDELNQGVGTFLPTKNLYSRPPHEQNTTGYTSTQPLNRRKVNSDKLQEHEKAQLSDNNDIAMEIDNYEELEDQIKLELQGMRSEFVLDPLQVSGESESMQQFHIRYAELYDTLYVVLDTNVLLSHLKLISELKDFPIEGVARPVLIIPWIVIQELDSLKSDSWRIKKGKLVSSSKNKNGKFGVDTLARQAVRFLHLCFEAREMMENCSIEDPNNDDKILQCCLLFQRKADNGHAILFSNDQNLCSKAIINGVKAFNHQSLVMGLKELFQNTAVVLKQDHFQDYYKELKLQESLAQRRAKADDLTCELQCIMREGLAVVVETEMRAAYEDLWDKIVFIKPPWTLADLLQLLNKHWIAVFGHVFKRSIKTTVEDLQKHFSGGGGGGSPGCLANALIILDQARTLFEVIAARSSYNGSITKCVTAIIVLVRKCKEYQNDIDTVQPARSQAAMVMGPPLPQVPALRAPLTGNSESRSSSNETEQENSSGKFEEGSEESGSVHEINTAQADNNPHALVLSTFETIWNAVNQFSAQIFNGVGFPHPVPLGFLEDLAKPTRDEAIQFLSRLCSCLAFVVTAIQSVLQEPKGSEAGSIQLFETLLQAITQFFQQILSMNTHVTVSELFRFARDPNARMGLIQGCSQLDRALATLQQCSNWVVSSEQ</sequence>
<dbReference type="PANTHER" id="PTHR16161:SF0">
    <property type="entry name" value="TRANSCRIPTIONAL PROTEIN SWT1"/>
    <property type="match status" value="1"/>
</dbReference>
<dbReference type="InterPro" id="IPR052626">
    <property type="entry name" value="SWT1_Regulator"/>
</dbReference>
<proteinExistence type="predicted"/>
<evidence type="ECO:0000313" key="3">
    <source>
        <dbReference type="EMBL" id="KAJ7378137.1"/>
    </source>
</evidence>
<dbReference type="InterPro" id="IPR002716">
    <property type="entry name" value="PIN_dom"/>
</dbReference>
<protein>
    <submittedName>
        <fullName evidence="3">RNA endoribonuclease</fullName>
    </submittedName>
</protein>
<dbReference type="Pfam" id="PF13638">
    <property type="entry name" value="PIN_4"/>
    <property type="match status" value="1"/>
</dbReference>
<comment type="caution">
    <text evidence="3">The sequence shown here is derived from an EMBL/GenBank/DDBJ whole genome shotgun (WGS) entry which is preliminary data.</text>
</comment>
<dbReference type="SMART" id="SM00670">
    <property type="entry name" value="PINc"/>
    <property type="match status" value="1"/>
</dbReference>
<dbReference type="SUPFAM" id="SSF88723">
    <property type="entry name" value="PIN domain-like"/>
    <property type="match status" value="1"/>
</dbReference>
<name>A0A9W9ZAL3_9CNID</name>
<dbReference type="Gene3D" id="3.40.50.1010">
    <property type="entry name" value="5'-nuclease"/>
    <property type="match status" value="1"/>
</dbReference>
<evidence type="ECO:0000256" key="1">
    <source>
        <dbReference type="SAM" id="MobiDB-lite"/>
    </source>
</evidence>
<reference evidence="3" key="1">
    <citation type="submission" date="2023-01" db="EMBL/GenBank/DDBJ databases">
        <title>Genome assembly of the deep-sea coral Lophelia pertusa.</title>
        <authorList>
            <person name="Herrera S."/>
            <person name="Cordes E."/>
        </authorList>
    </citation>
    <scope>NUCLEOTIDE SEQUENCE</scope>
    <source>
        <strain evidence="3">USNM1676648</strain>
        <tissue evidence="3">Polyp</tissue>
    </source>
</reference>
<feature type="compositionally biased region" description="Low complexity" evidence="1">
    <location>
        <begin position="498"/>
        <end position="515"/>
    </location>
</feature>
<organism evidence="3 4">
    <name type="scientific">Desmophyllum pertusum</name>
    <dbReference type="NCBI Taxonomy" id="174260"/>
    <lineage>
        <taxon>Eukaryota</taxon>
        <taxon>Metazoa</taxon>
        <taxon>Cnidaria</taxon>
        <taxon>Anthozoa</taxon>
        <taxon>Hexacorallia</taxon>
        <taxon>Scleractinia</taxon>
        <taxon>Caryophylliina</taxon>
        <taxon>Caryophylliidae</taxon>
        <taxon>Desmophyllum</taxon>
    </lineage>
</organism>